<evidence type="ECO:0000256" key="4">
    <source>
        <dbReference type="PROSITE-ProRule" id="PRU00510"/>
    </source>
</evidence>
<evidence type="ECO:0000256" key="3">
    <source>
        <dbReference type="ARBA" id="ARBA00022833"/>
    </source>
</evidence>
<keyword evidence="1" id="KW-0479">Metal-binding</keyword>
<dbReference type="PROSITE" id="PS51128">
    <property type="entry name" value="ZF_DKSA_2"/>
    <property type="match status" value="1"/>
</dbReference>
<feature type="domain" description="Zinc finger DksA/TraR C4-type" evidence="5">
    <location>
        <begin position="81"/>
        <end position="116"/>
    </location>
</feature>
<dbReference type="Pfam" id="PF01258">
    <property type="entry name" value="zf-dskA_traR"/>
    <property type="match status" value="1"/>
</dbReference>
<protein>
    <submittedName>
        <fullName evidence="6">General stress protein 16O</fullName>
    </submittedName>
</protein>
<dbReference type="PROSITE" id="PS01102">
    <property type="entry name" value="ZF_DKSA_1"/>
    <property type="match status" value="1"/>
</dbReference>
<dbReference type="Proteomes" id="UP000319576">
    <property type="component" value="Chromosome"/>
</dbReference>
<keyword evidence="3" id="KW-0862">Zinc</keyword>
<dbReference type="InterPro" id="IPR000962">
    <property type="entry name" value="Znf_DskA_TraR"/>
</dbReference>
<evidence type="ECO:0000256" key="2">
    <source>
        <dbReference type="ARBA" id="ARBA00022771"/>
    </source>
</evidence>
<keyword evidence="7" id="KW-1185">Reference proteome</keyword>
<dbReference type="AlphaFoldDB" id="A0A517XS95"/>
<sequence>MARTDALLQLHRALVGRRTELRKRLGMELDILSAGKGMQRAGDAADAAFDSSGEELSSQLAELEAKELVQVERAIRRLKNGSYGTCEGCQTKIPMARLSALPYSTLCIKCQREFERDGSVGDYTGEADYGRMADHGNMDEREVRLADLEIDLSR</sequence>
<dbReference type="EMBL" id="CP036273">
    <property type="protein sequence ID" value="QDU20342.1"/>
    <property type="molecule type" value="Genomic_DNA"/>
</dbReference>
<proteinExistence type="predicted"/>
<evidence type="ECO:0000313" key="6">
    <source>
        <dbReference type="EMBL" id="QDU20342.1"/>
    </source>
</evidence>
<reference evidence="6 7" key="1">
    <citation type="submission" date="2019-02" db="EMBL/GenBank/DDBJ databases">
        <title>Deep-cultivation of Planctomycetes and their phenomic and genomic characterization uncovers novel biology.</title>
        <authorList>
            <person name="Wiegand S."/>
            <person name="Jogler M."/>
            <person name="Boedeker C."/>
            <person name="Pinto D."/>
            <person name="Vollmers J."/>
            <person name="Rivas-Marin E."/>
            <person name="Kohn T."/>
            <person name="Peeters S.H."/>
            <person name="Heuer A."/>
            <person name="Rast P."/>
            <person name="Oberbeckmann S."/>
            <person name="Bunk B."/>
            <person name="Jeske O."/>
            <person name="Meyerdierks A."/>
            <person name="Storesund J.E."/>
            <person name="Kallscheuer N."/>
            <person name="Luecker S."/>
            <person name="Lage O.M."/>
            <person name="Pohl T."/>
            <person name="Merkel B.J."/>
            <person name="Hornburger P."/>
            <person name="Mueller R.-W."/>
            <person name="Bruemmer F."/>
            <person name="Labrenz M."/>
            <person name="Spormann A.M."/>
            <person name="Op den Camp H."/>
            <person name="Overmann J."/>
            <person name="Amann R."/>
            <person name="Jetten M.S.M."/>
            <person name="Mascher T."/>
            <person name="Medema M.H."/>
            <person name="Devos D.P."/>
            <person name="Kaster A.-K."/>
            <person name="Ovreas L."/>
            <person name="Rohde M."/>
            <person name="Galperin M.Y."/>
            <person name="Jogler C."/>
        </authorList>
    </citation>
    <scope>NUCLEOTIDE SEQUENCE [LARGE SCALE GENOMIC DNA]</scope>
    <source>
        <strain evidence="6 7">ETA_A1</strain>
    </source>
</reference>
<name>A0A517XS95_9BACT</name>
<accession>A0A517XS95</accession>
<gene>
    <name evidence="6" type="primary">yocK_2</name>
    <name evidence="6" type="ORF">ETAA1_22940</name>
</gene>
<dbReference type="Gene3D" id="1.20.120.910">
    <property type="entry name" value="DksA, coiled-coil domain"/>
    <property type="match status" value="1"/>
</dbReference>
<dbReference type="PANTHER" id="PTHR33823:SF4">
    <property type="entry name" value="GENERAL STRESS PROTEIN 16O"/>
    <property type="match status" value="1"/>
</dbReference>
<evidence type="ECO:0000256" key="1">
    <source>
        <dbReference type="ARBA" id="ARBA00022723"/>
    </source>
</evidence>
<organism evidence="6 7">
    <name type="scientific">Urbifossiella limnaea</name>
    <dbReference type="NCBI Taxonomy" id="2528023"/>
    <lineage>
        <taxon>Bacteria</taxon>
        <taxon>Pseudomonadati</taxon>
        <taxon>Planctomycetota</taxon>
        <taxon>Planctomycetia</taxon>
        <taxon>Gemmatales</taxon>
        <taxon>Gemmataceae</taxon>
        <taxon>Urbifossiella</taxon>
    </lineage>
</organism>
<dbReference type="SUPFAM" id="SSF57716">
    <property type="entry name" value="Glucocorticoid receptor-like (DNA-binding domain)"/>
    <property type="match status" value="1"/>
</dbReference>
<dbReference type="PANTHER" id="PTHR33823">
    <property type="entry name" value="RNA POLYMERASE-BINDING TRANSCRIPTION FACTOR DKSA-RELATED"/>
    <property type="match status" value="1"/>
</dbReference>
<evidence type="ECO:0000313" key="7">
    <source>
        <dbReference type="Proteomes" id="UP000319576"/>
    </source>
</evidence>
<dbReference type="GO" id="GO:0008270">
    <property type="term" value="F:zinc ion binding"/>
    <property type="evidence" value="ECO:0007669"/>
    <property type="project" value="UniProtKB-KW"/>
</dbReference>
<keyword evidence="2" id="KW-0863">Zinc-finger</keyword>
<dbReference type="RefSeq" id="WP_202920826.1">
    <property type="nucleotide sequence ID" value="NZ_CP036273.1"/>
</dbReference>
<dbReference type="InterPro" id="IPR037187">
    <property type="entry name" value="DnaK_N"/>
</dbReference>
<feature type="zinc finger region" description="dksA C4-type" evidence="4">
    <location>
        <begin position="86"/>
        <end position="110"/>
    </location>
</feature>
<dbReference type="KEGG" id="uli:ETAA1_22940"/>
<evidence type="ECO:0000259" key="5">
    <source>
        <dbReference type="Pfam" id="PF01258"/>
    </source>
</evidence>
<dbReference type="SUPFAM" id="SSF109635">
    <property type="entry name" value="DnaK suppressor protein DksA, alpha-hairpin domain"/>
    <property type="match status" value="1"/>
</dbReference>
<dbReference type="InterPro" id="IPR020458">
    <property type="entry name" value="Znf_DskA_TraR_CS"/>
</dbReference>